<dbReference type="GO" id="GO:0070005">
    <property type="term" value="F:cysteine-type aminopeptidase activity"/>
    <property type="evidence" value="ECO:0007669"/>
    <property type="project" value="InterPro"/>
</dbReference>
<dbReference type="SUPFAM" id="SSF54001">
    <property type="entry name" value="Cysteine proteinases"/>
    <property type="match status" value="1"/>
</dbReference>
<dbReference type="OrthoDB" id="2666448at2759"/>
<dbReference type="AlphaFoldDB" id="A0A6G0TIC8"/>
<comment type="caution">
    <text evidence="9">The sequence shown here is derived from an EMBL/GenBank/DDBJ whole genome shotgun (WGS) entry which is preliminary data.</text>
</comment>
<comment type="similarity">
    <text evidence="7">Belongs to the peptidase C1 family.</text>
</comment>
<evidence type="ECO:0000256" key="1">
    <source>
        <dbReference type="ARBA" id="ARBA00000423"/>
    </source>
</evidence>
<feature type="active site" evidence="8">
    <location>
        <position position="386"/>
    </location>
</feature>
<dbReference type="GO" id="GO:0005737">
    <property type="term" value="C:cytoplasm"/>
    <property type="evidence" value="ECO:0007669"/>
    <property type="project" value="UniProtKB-SubCell"/>
</dbReference>
<gene>
    <name evidence="9" type="ORF">AGLY_009117</name>
</gene>
<organism evidence="9 10">
    <name type="scientific">Aphis glycines</name>
    <name type="common">Soybean aphid</name>
    <dbReference type="NCBI Taxonomy" id="307491"/>
    <lineage>
        <taxon>Eukaryota</taxon>
        <taxon>Metazoa</taxon>
        <taxon>Ecdysozoa</taxon>
        <taxon>Arthropoda</taxon>
        <taxon>Hexapoda</taxon>
        <taxon>Insecta</taxon>
        <taxon>Pterygota</taxon>
        <taxon>Neoptera</taxon>
        <taxon>Paraneoptera</taxon>
        <taxon>Hemiptera</taxon>
        <taxon>Sternorrhyncha</taxon>
        <taxon>Aphidomorpha</taxon>
        <taxon>Aphidoidea</taxon>
        <taxon>Aphididae</taxon>
        <taxon>Aphidini</taxon>
        <taxon>Aphis</taxon>
        <taxon>Aphis</taxon>
    </lineage>
</organism>
<dbReference type="EC" id="3.4.22.40" evidence="2 7"/>
<protein>
    <recommendedName>
        <fullName evidence="3 7">Bleomycin hydrolase</fullName>
        <ecNumber evidence="2 7">3.4.22.40</ecNumber>
    </recommendedName>
</protein>
<reference evidence="9 10" key="1">
    <citation type="submission" date="2019-08" db="EMBL/GenBank/DDBJ databases">
        <title>The genome of the soybean aphid Biotype 1, its phylome, world population structure and adaptation to the North American continent.</title>
        <authorList>
            <person name="Giordano R."/>
            <person name="Donthu R.K."/>
            <person name="Hernandez A.G."/>
            <person name="Wright C.L."/>
            <person name="Zimin A.V."/>
        </authorList>
    </citation>
    <scope>NUCLEOTIDE SEQUENCE [LARGE SCALE GENOMIC DNA]</scope>
    <source>
        <tissue evidence="9">Whole aphids</tissue>
    </source>
</reference>
<evidence type="ECO:0000256" key="3">
    <source>
        <dbReference type="ARBA" id="ARBA00022227"/>
    </source>
</evidence>
<dbReference type="EMBL" id="VYZN01000034">
    <property type="protein sequence ID" value="KAE9533479.1"/>
    <property type="molecule type" value="Genomic_DNA"/>
</dbReference>
<evidence type="ECO:0000256" key="7">
    <source>
        <dbReference type="PIRNR" id="PIRNR005700"/>
    </source>
</evidence>
<dbReference type="PROSITE" id="PS00139">
    <property type="entry name" value="THIOL_PROTEASE_CYS"/>
    <property type="match status" value="1"/>
</dbReference>
<dbReference type="Pfam" id="PF03051">
    <property type="entry name" value="Peptidase_C1_2"/>
    <property type="match status" value="1"/>
</dbReference>
<name>A0A6G0TIC8_APHGL</name>
<keyword evidence="10" id="KW-1185">Reference proteome</keyword>
<dbReference type="GO" id="GO:0006508">
    <property type="term" value="P:proteolysis"/>
    <property type="evidence" value="ECO:0007669"/>
    <property type="project" value="UniProtKB-KW"/>
</dbReference>
<evidence type="ECO:0000256" key="4">
    <source>
        <dbReference type="ARBA" id="ARBA00022670"/>
    </source>
</evidence>
<dbReference type="CDD" id="cd00585">
    <property type="entry name" value="Peptidase_C1B"/>
    <property type="match status" value="1"/>
</dbReference>
<dbReference type="InterPro" id="IPR000169">
    <property type="entry name" value="Pept_cys_AS"/>
</dbReference>
<dbReference type="GO" id="GO:0009636">
    <property type="term" value="P:response to toxic substance"/>
    <property type="evidence" value="ECO:0007669"/>
    <property type="project" value="TreeGrafter"/>
</dbReference>
<evidence type="ECO:0000313" key="10">
    <source>
        <dbReference type="Proteomes" id="UP000475862"/>
    </source>
</evidence>
<sequence>MAYYKDLVTSELLSKFKDAFFSNSTNILAQNVITAYDPFQITLSRNRLQDQLVTNQYFSNRINVCGNPVGDQKYTGRCWIFACLNVIRVPFMKYYNIKQFEFSQAHMFFWDKVPILIQIIERCNFFLNTIVSTAKNGEFLDSRSVMILLKKPIEDGGYWNMAVNIIKKYGLMPKFSFPESYSSEDSKELNSILNSKLREFAIILHDMVTNNDTNSNISDQIEKDMCIVFRIVGVCLGIPNQTFKWQYRLNEYEPICHRDFTPLEFYNTMVEPIFHIEDKVSLISDPRPDNAFGKLYTMDLIGNVIEGSKILRNNQPIEVLLEACKQSIATLDEPVWYSCEVDQRFSNELGIEDLKIHDMESIFGTNTSISMTKSERILYSDSYPTHAMILTGFHEENNEVTRWCVENSWGKYNTTTNGYLMMTTEWFKEYVFEVIVDKKLLPKCVLDVFSQKPIVLPVWDKLASHLR</sequence>
<dbReference type="PIRSF" id="PIRSF005700">
    <property type="entry name" value="PepC"/>
    <property type="match status" value="1"/>
</dbReference>
<dbReference type="Proteomes" id="UP000475862">
    <property type="component" value="Unassembled WGS sequence"/>
</dbReference>
<keyword evidence="6 7" id="KW-0788">Thiol protease</keyword>
<accession>A0A6G0TIC8</accession>
<dbReference type="GO" id="GO:0004197">
    <property type="term" value="F:cysteine-type endopeptidase activity"/>
    <property type="evidence" value="ECO:0007669"/>
    <property type="project" value="UniProtKB-EC"/>
</dbReference>
<keyword evidence="7" id="KW-0963">Cytoplasm</keyword>
<evidence type="ECO:0000256" key="6">
    <source>
        <dbReference type="ARBA" id="ARBA00022807"/>
    </source>
</evidence>
<dbReference type="PANTHER" id="PTHR10363:SF2">
    <property type="entry name" value="BLEOMYCIN HYDROLASE"/>
    <property type="match status" value="1"/>
</dbReference>
<dbReference type="Gene3D" id="3.90.70.10">
    <property type="entry name" value="Cysteine proteinases"/>
    <property type="match status" value="1"/>
</dbReference>
<feature type="active site" evidence="8">
    <location>
        <position position="407"/>
    </location>
</feature>
<dbReference type="InterPro" id="IPR038765">
    <property type="entry name" value="Papain-like_cys_pep_sf"/>
</dbReference>
<comment type="subcellular location">
    <subcellularLocation>
        <location evidence="7">Cytoplasm</location>
    </subcellularLocation>
</comment>
<evidence type="ECO:0000256" key="2">
    <source>
        <dbReference type="ARBA" id="ARBA00012465"/>
    </source>
</evidence>
<comment type="catalytic activity">
    <reaction evidence="1 7">
        <text>Inactivates bleomycin B2 (a cytotoxic glycometallopeptide) by hydrolysis of a carboxyamide bond of beta-aminoalanine, but also shows general aminopeptidase activity. The specificity varies somewhat with source, but amino acid arylamides of Met, Leu and Ala are preferred.</text>
        <dbReference type="EC" id="3.4.22.40"/>
    </reaction>
</comment>
<proteinExistence type="inferred from homology"/>
<evidence type="ECO:0000256" key="5">
    <source>
        <dbReference type="ARBA" id="ARBA00022801"/>
    </source>
</evidence>
<feature type="active site" evidence="8">
    <location>
        <position position="78"/>
    </location>
</feature>
<dbReference type="GO" id="GO:0043418">
    <property type="term" value="P:homocysteine catabolic process"/>
    <property type="evidence" value="ECO:0007669"/>
    <property type="project" value="TreeGrafter"/>
</dbReference>
<keyword evidence="5 7" id="KW-0378">Hydrolase</keyword>
<evidence type="ECO:0000256" key="8">
    <source>
        <dbReference type="PIRSR" id="PIRSR005700-1"/>
    </source>
</evidence>
<dbReference type="InterPro" id="IPR004134">
    <property type="entry name" value="Peptidase_C1B"/>
</dbReference>
<dbReference type="PANTHER" id="PTHR10363">
    <property type="entry name" value="BLEOMYCIN HYDROLASE"/>
    <property type="match status" value="1"/>
</dbReference>
<keyword evidence="4 7" id="KW-0645">Protease</keyword>
<evidence type="ECO:0000313" key="9">
    <source>
        <dbReference type="EMBL" id="KAE9533479.1"/>
    </source>
</evidence>